<evidence type="ECO:0000313" key="1">
    <source>
        <dbReference type="EMBL" id="MDG0858708.1"/>
    </source>
</evidence>
<gene>
    <name evidence="1" type="ORF">M4L21_05140</name>
</gene>
<sequence length="86" mass="10196">MAKGHKNETVAYLIKEKEGKQRYITNKPNHPEDATYNIQRRNARRLTGLEEINVDWQDHLIDKETTVTTTFYNTFSIEELREVDND</sequence>
<accession>A0A9X4L8Z7</accession>
<dbReference type="Proteomes" id="UP001152302">
    <property type="component" value="Unassembled WGS sequence"/>
</dbReference>
<dbReference type="InterPro" id="IPR018918">
    <property type="entry name" value="DUF2483"/>
</dbReference>
<organism evidence="1 2">
    <name type="scientific">Staphylococcus equorum</name>
    <dbReference type="NCBI Taxonomy" id="246432"/>
    <lineage>
        <taxon>Bacteria</taxon>
        <taxon>Bacillati</taxon>
        <taxon>Bacillota</taxon>
        <taxon>Bacilli</taxon>
        <taxon>Bacillales</taxon>
        <taxon>Staphylococcaceae</taxon>
        <taxon>Staphylococcus</taxon>
    </lineage>
</organism>
<dbReference type="AlphaFoldDB" id="A0A9X4L8Z7"/>
<proteinExistence type="predicted"/>
<protein>
    <submittedName>
        <fullName evidence="1">DUF2483 family protein</fullName>
    </submittedName>
</protein>
<name>A0A9X4L8Z7_9STAP</name>
<evidence type="ECO:0000313" key="2">
    <source>
        <dbReference type="Proteomes" id="UP001152302"/>
    </source>
</evidence>
<reference evidence="1" key="1">
    <citation type="submission" date="2022-05" db="EMBL/GenBank/DDBJ databases">
        <title>Comparative genomics of Staphylococcus equorum isolates.</title>
        <authorList>
            <person name="Luelf R.H."/>
        </authorList>
    </citation>
    <scope>NUCLEOTIDE SEQUENCE</scope>
    <source>
        <strain evidence="1">TMW 2.2343</strain>
    </source>
</reference>
<comment type="caution">
    <text evidence="1">The sequence shown here is derived from an EMBL/GenBank/DDBJ whole genome shotgun (WGS) entry which is preliminary data.</text>
</comment>
<dbReference type="EMBL" id="JAMBPX010000003">
    <property type="protein sequence ID" value="MDG0858708.1"/>
    <property type="molecule type" value="Genomic_DNA"/>
</dbReference>
<dbReference type="RefSeq" id="WP_057511898.1">
    <property type="nucleotide sequence ID" value="NZ_JAMBPV010000005.1"/>
</dbReference>
<dbReference type="Pfam" id="PF10656">
    <property type="entry name" value="DUF2483"/>
    <property type="match status" value="1"/>
</dbReference>